<accession>A0A2R5L931</accession>
<protein>
    <submittedName>
        <fullName evidence="1">Putative transposable element</fullName>
    </submittedName>
</protein>
<dbReference type="AlphaFoldDB" id="A0A2R5L931"/>
<evidence type="ECO:0000313" key="1">
    <source>
        <dbReference type="EMBL" id="MBY06011.1"/>
    </source>
</evidence>
<name>A0A2R5L931_9ACAR</name>
<reference evidence="1" key="1">
    <citation type="submission" date="2018-03" db="EMBL/GenBank/DDBJ databases">
        <title>The relapsing fever spirochete Borrelia turicatae persists in the highly oxidative environment of its soft-bodied tick vector.</title>
        <authorList>
            <person name="Bourret T.J."/>
            <person name="Boyle W.K."/>
            <person name="Valenzuela J.G."/>
            <person name="Oliveira F."/>
            <person name="Lopez J.E."/>
        </authorList>
    </citation>
    <scope>NUCLEOTIDE SEQUENCE</scope>
    <source>
        <strain evidence="1">Kansas strain/isolate</strain>
        <tissue evidence="1">Salivary glands</tissue>
    </source>
</reference>
<dbReference type="PANTHER" id="PTHR47326:SF1">
    <property type="entry name" value="HTH PSQ-TYPE DOMAIN-CONTAINING PROTEIN"/>
    <property type="match status" value="1"/>
</dbReference>
<dbReference type="InterPro" id="IPR036397">
    <property type="entry name" value="RNaseH_sf"/>
</dbReference>
<dbReference type="PANTHER" id="PTHR47326">
    <property type="entry name" value="TRANSPOSABLE ELEMENT TC3 TRANSPOSASE-LIKE PROTEIN"/>
    <property type="match status" value="1"/>
</dbReference>
<dbReference type="EMBL" id="GGLE01001885">
    <property type="protein sequence ID" value="MBY06011.1"/>
    <property type="molecule type" value="Transcribed_RNA"/>
</dbReference>
<dbReference type="GO" id="GO:0003676">
    <property type="term" value="F:nucleic acid binding"/>
    <property type="evidence" value="ECO:0007669"/>
    <property type="project" value="InterPro"/>
</dbReference>
<sequence length="351" mass="40771">MPYSNEEGADVVLALGAARSNKKKAVKIFQMWHPGRRPSPATIVRQYETLKEFGKFSRKRRRPSTPSGDVRTNILAFFEAHPLASIHEASSQSRVPLSTVWRVAQEACLHPSPFQLHQQLQQGDFESRLHYANWLLRTVHQNPQFLSNVMWTEEVNTSRDAQVDLHNAHYWSTTNPRRLRKSHHQYKWSLKVWCCTCDGTLIAPVFLHGTLTADRYLNEVLQGPVEQFYANLPLARYGQLWFQHDGAPAQSSSRVRVYLDHAFPNQWVGRFGPVPWPARSPDLTPLDFFLWEYVKDRMYVEDTTTPDALKAKITQVCHGIPEDMLRRETENTIRRCRFCVMTHGELFEHLH</sequence>
<proteinExistence type="predicted"/>
<dbReference type="Gene3D" id="3.30.420.10">
    <property type="entry name" value="Ribonuclease H-like superfamily/Ribonuclease H"/>
    <property type="match status" value="1"/>
</dbReference>
<organism evidence="1">
    <name type="scientific">Ornithodoros turicata</name>
    <dbReference type="NCBI Taxonomy" id="34597"/>
    <lineage>
        <taxon>Eukaryota</taxon>
        <taxon>Metazoa</taxon>
        <taxon>Ecdysozoa</taxon>
        <taxon>Arthropoda</taxon>
        <taxon>Chelicerata</taxon>
        <taxon>Arachnida</taxon>
        <taxon>Acari</taxon>
        <taxon>Parasitiformes</taxon>
        <taxon>Ixodida</taxon>
        <taxon>Ixodoidea</taxon>
        <taxon>Argasidae</taxon>
        <taxon>Ornithodorinae</taxon>
        <taxon>Ornithodoros</taxon>
    </lineage>
</organism>